<dbReference type="Proteomes" id="UP000600547">
    <property type="component" value="Unassembled WGS sequence"/>
</dbReference>
<evidence type="ECO:0000259" key="1">
    <source>
        <dbReference type="PROSITE" id="PS50887"/>
    </source>
</evidence>
<dbReference type="Pfam" id="PF00990">
    <property type="entry name" value="GGDEF"/>
    <property type="match status" value="1"/>
</dbReference>
<proteinExistence type="predicted"/>
<dbReference type="SUPFAM" id="SSF55781">
    <property type="entry name" value="GAF domain-like"/>
    <property type="match status" value="2"/>
</dbReference>
<dbReference type="InterPro" id="IPR000160">
    <property type="entry name" value="GGDEF_dom"/>
</dbReference>
<accession>A0A8H9GLS5</accession>
<dbReference type="SMART" id="SM00267">
    <property type="entry name" value="GGDEF"/>
    <property type="match status" value="1"/>
</dbReference>
<dbReference type="InterPro" id="IPR043128">
    <property type="entry name" value="Rev_trsase/Diguanyl_cyclase"/>
</dbReference>
<dbReference type="CDD" id="cd01949">
    <property type="entry name" value="GGDEF"/>
    <property type="match status" value="1"/>
</dbReference>
<sequence>MTAAPIPQDEAARLLDLARYHVLDTEQEEPFERITRLAARILRTPVAMINLIDRYRQWGKSRIGVTAAEAKREHSFCAWAIGGETPFVVENAAADPRFRDNPMVTGEPHIHMYAGASLITPAGHRIGTLCVTDSRPHPLTSDDLQSLQDLAALAMQELELRRERLDAAQAADAQRRQAEELRQVLSHTRIVEGISSLMDLDLPFEDALETAAALVSEAVGADFTAVLLRSGPTFSVKVPRSARTFPEEVSQTATSLLSGRSGVLGSLGDLSAPLYIGDYAGQPQAIPALVAAGVTEVAYVPLGDDPLRPLLLVLRLSSNSVRGWRVQDKALLEVAARTVGHALRRQAALERAQGEARADALTGVLNRRAFEEDVLAQATLDPATRLAVIDVDGLKGVNDAESHAQGDKLLKVFAQTLRAEVAELGQVYRLGGDEFAVVSLEPADTLLEWVDLAARVAQQMVLAPVGASVGVAAWADADAGTPAALLSLADARMYDMKRRRQALR</sequence>
<protein>
    <submittedName>
        <fullName evidence="2">Diguanylate cyclase</fullName>
    </submittedName>
</protein>
<gene>
    <name evidence="2" type="ORF">GCM10008956_13110</name>
</gene>
<dbReference type="Pfam" id="PF01590">
    <property type="entry name" value="GAF"/>
    <property type="match status" value="1"/>
</dbReference>
<dbReference type="EMBL" id="BMQG01000003">
    <property type="protein sequence ID" value="GGM38110.1"/>
    <property type="molecule type" value="Genomic_DNA"/>
</dbReference>
<dbReference type="InterPro" id="IPR029016">
    <property type="entry name" value="GAF-like_dom_sf"/>
</dbReference>
<dbReference type="InterPro" id="IPR029787">
    <property type="entry name" value="Nucleotide_cyclase"/>
</dbReference>
<dbReference type="SUPFAM" id="SSF55073">
    <property type="entry name" value="Nucleotide cyclase"/>
    <property type="match status" value="1"/>
</dbReference>
<dbReference type="PANTHER" id="PTHR43102:SF2">
    <property type="entry name" value="GAF DOMAIN-CONTAINING PROTEIN"/>
    <property type="match status" value="1"/>
</dbReference>
<organism evidence="2 3">
    <name type="scientific">Deinococcus arenae</name>
    <dbReference type="NCBI Taxonomy" id="1452751"/>
    <lineage>
        <taxon>Bacteria</taxon>
        <taxon>Thermotogati</taxon>
        <taxon>Deinococcota</taxon>
        <taxon>Deinococci</taxon>
        <taxon>Deinococcales</taxon>
        <taxon>Deinococcaceae</taxon>
        <taxon>Deinococcus</taxon>
    </lineage>
</organism>
<evidence type="ECO:0000313" key="3">
    <source>
        <dbReference type="Proteomes" id="UP000600547"/>
    </source>
</evidence>
<dbReference type="Gene3D" id="3.30.450.40">
    <property type="match status" value="2"/>
</dbReference>
<dbReference type="InterPro" id="IPR003018">
    <property type="entry name" value="GAF"/>
</dbReference>
<evidence type="ECO:0000313" key="2">
    <source>
        <dbReference type="EMBL" id="GGM38110.1"/>
    </source>
</evidence>
<comment type="caution">
    <text evidence="2">The sequence shown here is derived from an EMBL/GenBank/DDBJ whole genome shotgun (WGS) entry which is preliminary data.</text>
</comment>
<dbReference type="SMART" id="SM00065">
    <property type="entry name" value="GAF"/>
    <property type="match status" value="2"/>
</dbReference>
<feature type="domain" description="GGDEF" evidence="1">
    <location>
        <begin position="382"/>
        <end position="504"/>
    </location>
</feature>
<dbReference type="PROSITE" id="PS50887">
    <property type="entry name" value="GGDEF"/>
    <property type="match status" value="1"/>
</dbReference>
<keyword evidence="3" id="KW-1185">Reference proteome</keyword>
<dbReference type="NCBIfam" id="TIGR00254">
    <property type="entry name" value="GGDEF"/>
    <property type="match status" value="1"/>
</dbReference>
<dbReference type="AlphaFoldDB" id="A0A8H9GLS5"/>
<dbReference type="PANTHER" id="PTHR43102">
    <property type="entry name" value="SLR1143 PROTEIN"/>
    <property type="match status" value="1"/>
</dbReference>
<name>A0A8H9GLS5_9DEIO</name>
<reference evidence="3" key="1">
    <citation type="journal article" date="2019" name="Int. J. Syst. Evol. Microbiol.">
        <title>The Global Catalogue of Microorganisms (GCM) 10K type strain sequencing project: providing services to taxonomists for standard genome sequencing and annotation.</title>
        <authorList>
            <consortium name="The Broad Institute Genomics Platform"/>
            <consortium name="The Broad Institute Genome Sequencing Center for Infectious Disease"/>
            <person name="Wu L."/>
            <person name="Ma J."/>
        </authorList>
    </citation>
    <scope>NUCLEOTIDE SEQUENCE [LARGE SCALE GENOMIC DNA]</scope>
    <source>
        <strain evidence="3">JCM 31047</strain>
    </source>
</reference>
<dbReference type="Gene3D" id="3.30.70.270">
    <property type="match status" value="1"/>
</dbReference>
<dbReference type="RefSeq" id="WP_110833288.1">
    <property type="nucleotide sequence ID" value="NZ_BMQG01000003.1"/>
</dbReference>